<feature type="transmembrane region" description="Helical" evidence="8">
    <location>
        <begin position="187"/>
        <end position="206"/>
    </location>
</feature>
<reference evidence="10" key="1">
    <citation type="submission" date="2018-05" db="EMBL/GenBank/DDBJ databases">
        <authorList>
            <person name="Lanie J.A."/>
            <person name="Ng W.-L."/>
            <person name="Kazmierczak K.M."/>
            <person name="Andrzejewski T.M."/>
            <person name="Davidsen T.M."/>
            <person name="Wayne K.J."/>
            <person name="Tettelin H."/>
            <person name="Glass J.I."/>
            <person name="Rusch D."/>
            <person name="Podicherti R."/>
            <person name="Tsui H.-C.T."/>
            <person name="Winkler M.E."/>
        </authorList>
    </citation>
    <scope>NUCLEOTIDE SEQUENCE</scope>
</reference>
<feature type="transmembrane region" description="Helical" evidence="8">
    <location>
        <begin position="226"/>
        <end position="246"/>
    </location>
</feature>
<dbReference type="Pfam" id="PF00528">
    <property type="entry name" value="BPD_transp_1"/>
    <property type="match status" value="1"/>
</dbReference>
<protein>
    <recommendedName>
        <fullName evidence="9">ABC transmembrane type-1 domain-containing protein</fullName>
    </recommendedName>
</protein>
<evidence type="ECO:0000256" key="4">
    <source>
        <dbReference type="ARBA" id="ARBA00022692"/>
    </source>
</evidence>
<evidence type="ECO:0000256" key="3">
    <source>
        <dbReference type="ARBA" id="ARBA00022475"/>
    </source>
</evidence>
<evidence type="ECO:0000256" key="6">
    <source>
        <dbReference type="ARBA" id="ARBA00023136"/>
    </source>
</evidence>
<dbReference type="SUPFAM" id="SSF161098">
    <property type="entry name" value="MetI-like"/>
    <property type="match status" value="1"/>
</dbReference>
<evidence type="ECO:0000256" key="1">
    <source>
        <dbReference type="ARBA" id="ARBA00004651"/>
    </source>
</evidence>
<gene>
    <name evidence="10" type="ORF">METZ01_LOCUS46084</name>
</gene>
<feature type="transmembrane region" description="Helical" evidence="8">
    <location>
        <begin position="93"/>
        <end position="115"/>
    </location>
</feature>
<sequence>MLLIVIVIAFIAPMIVPYPEDATGATHVLERFQSPSKAHFFGTDKIGRDIFSRVFMGAGLALQVGIVIISIAATIGVTLGAVAGYFGRWIDDLIMRITDIFLAVPALVLAIAITAALGKGITNVMIGISLVWWPGFARLTRSLVLSLKEEAFVEAANGIGASHARILFRHILPNAVSPIIVKMSTDFGFAVLTAAALGFIGLGAQPPTPEWGAMINDGRAYFPSEWWVATFPGLAIFVVVFSWNLLGDGLRDVLDPRSRR</sequence>
<evidence type="ECO:0000313" key="10">
    <source>
        <dbReference type="EMBL" id="SUZ93230.1"/>
    </source>
</evidence>
<dbReference type="PROSITE" id="PS50928">
    <property type="entry name" value="ABC_TM1"/>
    <property type="match status" value="1"/>
</dbReference>
<evidence type="ECO:0000256" key="7">
    <source>
        <dbReference type="ARBA" id="ARBA00024202"/>
    </source>
</evidence>
<keyword evidence="4 8" id="KW-0812">Transmembrane</keyword>
<organism evidence="10">
    <name type="scientific">marine metagenome</name>
    <dbReference type="NCBI Taxonomy" id="408172"/>
    <lineage>
        <taxon>unclassified sequences</taxon>
        <taxon>metagenomes</taxon>
        <taxon>ecological metagenomes</taxon>
    </lineage>
</organism>
<evidence type="ECO:0000256" key="8">
    <source>
        <dbReference type="SAM" id="Phobius"/>
    </source>
</evidence>
<dbReference type="InterPro" id="IPR053385">
    <property type="entry name" value="ABC_transport_permease"/>
</dbReference>
<name>A0A381RMX6_9ZZZZ</name>
<evidence type="ECO:0000256" key="2">
    <source>
        <dbReference type="ARBA" id="ARBA00022448"/>
    </source>
</evidence>
<dbReference type="AlphaFoldDB" id="A0A381RMX6"/>
<feature type="domain" description="ABC transmembrane type-1" evidence="9">
    <location>
        <begin position="58"/>
        <end position="247"/>
    </location>
</feature>
<dbReference type="InterPro" id="IPR035906">
    <property type="entry name" value="MetI-like_sf"/>
</dbReference>
<feature type="transmembrane region" description="Helical" evidence="8">
    <location>
        <begin position="60"/>
        <end position="86"/>
    </location>
</feature>
<proteinExistence type="inferred from homology"/>
<dbReference type="PANTHER" id="PTHR43386:SF1">
    <property type="entry name" value="D,D-DIPEPTIDE TRANSPORT SYSTEM PERMEASE PROTEIN DDPC-RELATED"/>
    <property type="match status" value="1"/>
</dbReference>
<keyword evidence="5 8" id="KW-1133">Transmembrane helix</keyword>
<comment type="subcellular location">
    <subcellularLocation>
        <location evidence="1">Cell membrane</location>
        <topology evidence="1">Multi-pass membrane protein</topology>
    </subcellularLocation>
</comment>
<dbReference type="Gene3D" id="1.10.3720.10">
    <property type="entry name" value="MetI-like"/>
    <property type="match status" value="1"/>
</dbReference>
<evidence type="ECO:0000259" key="9">
    <source>
        <dbReference type="PROSITE" id="PS50928"/>
    </source>
</evidence>
<comment type="similarity">
    <text evidence="7">Belongs to the binding-protein-dependent transport system permease family. OppBC subfamily.</text>
</comment>
<dbReference type="GO" id="GO:0055085">
    <property type="term" value="P:transmembrane transport"/>
    <property type="evidence" value="ECO:0007669"/>
    <property type="project" value="InterPro"/>
</dbReference>
<dbReference type="InterPro" id="IPR050366">
    <property type="entry name" value="BP-dependent_transpt_permease"/>
</dbReference>
<dbReference type="CDD" id="cd06261">
    <property type="entry name" value="TM_PBP2"/>
    <property type="match status" value="1"/>
</dbReference>
<accession>A0A381RMX6</accession>
<keyword evidence="2" id="KW-0813">Transport</keyword>
<dbReference type="EMBL" id="UINC01002129">
    <property type="protein sequence ID" value="SUZ93230.1"/>
    <property type="molecule type" value="Genomic_DNA"/>
</dbReference>
<dbReference type="PANTHER" id="PTHR43386">
    <property type="entry name" value="OLIGOPEPTIDE TRANSPORT SYSTEM PERMEASE PROTEIN APPC"/>
    <property type="match status" value="1"/>
</dbReference>
<evidence type="ECO:0000256" key="5">
    <source>
        <dbReference type="ARBA" id="ARBA00022989"/>
    </source>
</evidence>
<feature type="transmembrane region" description="Helical" evidence="8">
    <location>
        <begin position="121"/>
        <end position="139"/>
    </location>
</feature>
<keyword evidence="6 8" id="KW-0472">Membrane</keyword>
<dbReference type="InterPro" id="IPR000515">
    <property type="entry name" value="MetI-like"/>
</dbReference>
<keyword evidence="3" id="KW-1003">Cell membrane</keyword>
<dbReference type="NCBIfam" id="NF045474">
    <property type="entry name" value="Opp2C"/>
    <property type="match status" value="1"/>
</dbReference>
<dbReference type="GO" id="GO:0005886">
    <property type="term" value="C:plasma membrane"/>
    <property type="evidence" value="ECO:0007669"/>
    <property type="project" value="UniProtKB-SubCell"/>
</dbReference>